<sequence>MNPSFDTEWATGARLTFDRLPVDVQAGFLKQLPALVAKYAIIYEQKPADSVSVGTISHMQVPEWSMWLRMDTDYTIDEAGPILYINELEELTQAEVNASIANVHQRGGIINPTLE</sequence>
<evidence type="ECO:0000313" key="2">
    <source>
        <dbReference type="Proteomes" id="UP000009309"/>
    </source>
</evidence>
<gene>
    <name evidence="1" type="ORF">BN8_p06808</name>
</gene>
<accession>I2GU11</accession>
<proteinExistence type="predicted"/>
<keyword evidence="1" id="KW-0614">Plasmid</keyword>
<dbReference type="OrthoDB" id="963666at2"/>
<dbReference type="EMBL" id="HE805916">
    <property type="protein sequence ID" value="CCH57612.1"/>
    <property type="molecule type" value="Genomic_DNA"/>
</dbReference>
<dbReference type="Proteomes" id="UP000009309">
    <property type="component" value="Plasmid pFLIM01"/>
</dbReference>
<organism evidence="1 2">
    <name type="scientific">Fibrisoma limi BUZ 3</name>
    <dbReference type="NCBI Taxonomy" id="1185876"/>
    <lineage>
        <taxon>Bacteria</taxon>
        <taxon>Pseudomonadati</taxon>
        <taxon>Bacteroidota</taxon>
        <taxon>Cytophagia</taxon>
        <taxon>Cytophagales</taxon>
        <taxon>Spirosomataceae</taxon>
        <taxon>Fibrisoma</taxon>
    </lineage>
</organism>
<protein>
    <submittedName>
        <fullName evidence="1">Uncharacterized protein</fullName>
    </submittedName>
</protein>
<reference evidence="1 2" key="1">
    <citation type="journal article" date="2012" name="J. Bacteriol.">
        <title>Genome Sequence of the Filamentous Bacterium Fibrisoma limi BUZ 3T.</title>
        <authorList>
            <person name="Filippini M."/>
            <person name="Qi W."/>
            <person name="Jaenicke S."/>
            <person name="Goesmann A."/>
            <person name="Smits T.H."/>
            <person name="Bagheri H.C."/>
        </authorList>
    </citation>
    <scope>NUCLEOTIDE SEQUENCE [LARGE SCALE GENOMIC DNA]</scope>
    <source>
        <strain evidence="2">BUZ 3T</strain>
        <plasmid evidence="1 2">pFLIM01</plasmid>
    </source>
</reference>
<evidence type="ECO:0000313" key="1">
    <source>
        <dbReference type="EMBL" id="CCH57612.1"/>
    </source>
</evidence>
<dbReference type="AlphaFoldDB" id="I2GU11"/>
<keyword evidence="2" id="KW-1185">Reference proteome</keyword>
<dbReference type="RefSeq" id="WP_015056947.1">
    <property type="nucleotide sequence ID" value="NC_019017.1"/>
</dbReference>
<geneLocation type="plasmid" evidence="1 2">
    <name>pFLIM01</name>
</geneLocation>
<name>I2GU11_9BACT</name>